<dbReference type="Proteomes" id="UP000811246">
    <property type="component" value="Chromosome 10"/>
</dbReference>
<protein>
    <submittedName>
        <fullName evidence="1">Uncharacterized protein</fullName>
    </submittedName>
</protein>
<evidence type="ECO:0000313" key="2">
    <source>
        <dbReference type="Proteomes" id="UP000811246"/>
    </source>
</evidence>
<accession>A0A922J1K7</accession>
<dbReference type="EMBL" id="CM031834">
    <property type="protein sequence ID" value="KAG6691101.1"/>
    <property type="molecule type" value="Genomic_DNA"/>
</dbReference>
<organism evidence="1 2">
    <name type="scientific">Carya illinoinensis</name>
    <name type="common">Pecan</name>
    <dbReference type="NCBI Taxonomy" id="32201"/>
    <lineage>
        <taxon>Eukaryota</taxon>
        <taxon>Viridiplantae</taxon>
        <taxon>Streptophyta</taxon>
        <taxon>Embryophyta</taxon>
        <taxon>Tracheophyta</taxon>
        <taxon>Spermatophyta</taxon>
        <taxon>Magnoliopsida</taxon>
        <taxon>eudicotyledons</taxon>
        <taxon>Gunneridae</taxon>
        <taxon>Pentapetalae</taxon>
        <taxon>rosids</taxon>
        <taxon>fabids</taxon>
        <taxon>Fagales</taxon>
        <taxon>Juglandaceae</taxon>
        <taxon>Carya</taxon>
    </lineage>
</organism>
<reference evidence="1" key="1">
    <citation type="submission" date="2021-01" db="EMBL/GenBank/DDBJ databases">
        <authorList>
            <person name="Lovell J.T."/>
            <person name="Bentley N."/>
            <person name="Bhattarai G."/>
            <person name="Jenkins J.W."/>
            <person name="Sreedasyam A."/>
            <person name="Alarcon Y."/>
            <person name="Bock C."/>
            <person name="Boston L."/>
            <person name="Carlson J."/>
            <person name="Cervantes K."/>
            <person name="Clermont K."/>
            <person name="Krom N."/>
            <person name="Kubenka K."/>
            <person name="Mamidi S."/>
            <person name="Mattison C."/>
            <person name="Monteros M."/>
            <person name="Pisani C."/>
            <person name="Plott C."/>
            <person name="Rajasekar S."/>
            <person name="Rhein H.S."/>
            <person name="Rohla C."/>
            <person name="Song M."/>
            <person name="Hilaire R.S."/>
            <person name="Shu S."/>
            <person name="Wells L."/>
            <person name="Wang X."/>
            <person name="Webber J."/>
            <person name="Heerema R.J."/>
            <person name="Klein P."/>
            <person name="Conner P."/>
            <person name="Grauke L."/>
            <person name="Grimwood J."/>
            <person name="Schmutz J."/>
            <person name="Randall J.J."/>
        </authorList>
    </citation>
    <scope>NUCLEOTIDE SEQUENCE</scope>
    <source>
        <tissue evidence="1">Leaf</tissue>
    </source>
</reference>
<dbReference type="AlphaFoldDB" id="A0A922J1K7"/>
<evidence type="ECO:0000313" key="1">
    <source>
        <dbReference type="EMBL" id="KAG6691101.1"/>
    </source>
</evidence>
<sequence>MCRTPSPPHLGGCPIVSHRRSRLLHSVPISASYLLSFQSVWETNNAEVSWTSWMH</sequence>
<gene>
    <name evidence="1" type="ORF">I3842_10G048300</name>
</gene>
<proteinExistence type="predicted"/>
<name>A0A922J1K7_CARIL</name>
<comment type="caution">
    <text evidence="1">The sequence shown here is derived from an EMBL/GenBank/DDBJ whole genome shotgun (WGS) entry which is preliminary data.</text>
</comment>